<keyword evidence="2" id="KW-1185">Reference proteome</keyword>
<comment type="caution">
    <text evidence="1">The sequence shown here is derived from an EMBL/GenBank/DDBJ whole genome shotgun (WGS) entry which is preliminary data.</text>
</comment>
<evidence type="ECO:0000313" key="2">
    <source>
        <dbReference type="Proteomes" id="UP001230649"/>
    </source>
</evidence>
<dbReference type="Proteomes" id="UP001230649">
    <property type="component" value="Unassembled WGS sequence"/>
</dbReference>
<gene>
    <name evidence="1" type="ORF">QFC20_007201</name>
</gene>
<evidence type="ECO:0000313" key="1">
    <source>
        <dbReference type="EMBL" id="KAJ9093153.1"/>
    </source>
</evidence>
<name>A0ACC2V231_9TREE</name>
<organism evidence="1 2">
    <name type="scientific">Naganishia adeliensis</name>
    <dbReference type="NCBI Taxonomy" id="92952"/>
    <lineage>
        <taxon>Eukaryota</taxon>
        <taxon>Fungi</taxon>
        <taxon>Dikarya</taxon>
        <taxon>Basidiomycota</taxon>
        <taxon>Agaricomycotina</taxon>
        <taxon>Tremellomycetes</taxon>
        <taxon>Filobasidiales</taxon>
        <taxon>Filobasidiaceae</taxon>
        <taxon>Naganishia</taxon>
    </lineage>
</organism>
<proteinExistence type="predicted"/>
<protein>
    <submittedName>
        <fullName evidence="1">Uncharacterized protein</fullName>
    </submittedName>
</protein>
<dbReference type="EMBL" id="JASBWS010000160">
    <property type="protein sequence ID" value="KAJ9093153.1"/>
    <property type="molecule type" value="Genomic_DNA"/>
</dbReference>
<sequence length="753" mass="83954">MFATSSSSPDPLETLANLALTAEQSPILSDNPSVDNITKIVQQFYLLVHDVATEGSDLARAQQVLQQITQRYGPHCSLLVINSKMRNTSPPPSGSSGQRHATEMNAPYHDKYLTALAGLTCVDPFTRLTEVLAEDVHVRKVDGHLVALRGDARLPQYTYAQYLDEKDIQSIRECIRGVIVQSVIPWMEARVREWNEMYAGSRTGITGRILGAGRKFLGSVRSHAIAPLNSGSEAKGHHSDRSFMHLAKRLADFAFMLKDNALAKTVYQLILQDYSPESRDRDALRHAKVMYAVACLQNLSTADHSLEQAFQIRQHSIKCLRETSAFYSSSMFSQLLLLKDVIIFLEFWKCPSVRTGRQPTITLTTFLVEISRQFEEILSAIVVEEAAYLDISAPSAHTRRHVFHSMTAANRYERSGLKSFSRNCFVQALAVIRPRKLRWKYAGDFVNYDLGRQAYTSGDSRLALRHFASLLRAGTGVCFQAGILEDYILAYQGYLKIGQENAETEHRTRLLSVPVFDVTQISTQSVLSHVKHAGDRDLAPNAEDVAAPDNDLHCHREVVESNNGAASQETFGFPVVDLVVCNPLNIPLHLTELQLNTHKAPDHANREQALYLVNMPNMVLLPSAEQSFRITAGSSDRRLDSVSYKLNRKIPGGQDLSSPLSSPLHVNTRDMTDMGLRHAAPRGIKKTQPCFVKLEFIDLPRIILVNELVTGKLRLSNFGVSPVQIKFVQCSCSQDGVLFLEDAQSLARFIGPL</sequence>
<accession>A0ACC2V231</accession>
<reference evidence="1" key="1">
    <citation type="submission" date="2023-04" db="EMBL/GenBank/DDBJ databases">
        <title>Draft Genome sequencing of Naganishia species isolated from polar environments using Oxford Nanopore Technology.</title>
        <authorList>
            <person name="Leo P."/>
            <person name="Venkateswaran K."/>
        </authorList>
    </citation>
    <scope>NUCLEOTIDE SEQUENCE</scope>
    <source>
        <strain evidence="1">MNA-CCFEE 5262</strain>
    </source>
</reference>